<dbReference type="AlphaFoldDB" id="M1W6R2"/>
<sequence length="65" mass="7003">MRALTISLSFLPVDEDELAKVCQLRIQSTASKPMSLSVAQVSGHVQSMRSDDNRSNHDGTAGVES</sequence>
<reference evidence="2 3" key="1">
    <citation type="journal article" date="2013" name="PLoS Genet.">
        <title>Plant-symbiotic fungi as chemical engineers: Multi-genome analysis of the Clavicipitaceae reveals dynamics of alkaloid loci.</title>
        <authorList>
            <person name="Schardl C.L."/>
            <person name="Young C.A."/>
            <person name="Hesse U."/>
            <person name="Amyotte S.G."/>
            <person name="Andreeva K."/>
            <person name="Calie P.J."/>
            <person name="Fleetwood D.J."/>
            <person name="Haws D.C."/>
            <person name="Moore N."/>
            <person name="Oeser B."/>
            <person name="Panaccione D.G."/>
            <person name="Schweri K.K."/>
            <person name="Voisey C.R."/>
            <person name="Farman M.L."/>
            <person name="Jaromczyk J.W."/>
            <person name="Roe B.A."/>
            <person name="O'Sullivan D.M."/>
            <person name="Scott B."/>
            <person name="Tudzynski P."/>
            <person name="An Z."/>
            <person name="Arnaoudova E.G."/>
            <person name="Bullock C.T."/>
            <person name="Charlton N.D."/>
            <person name="Chen L."/>
            <person name="Cox M."/>
            <person name="Dinkins R.D."/>
            <person name="Florea S."/>
            <person name="Glenn A.E."/>
            <person name="Gordon A."/>
            <person name="Gueldener U."/>
            <person name="Harris D.R."/>
            <person name="Hollin W."/>
            <person name="Jaromczyk J."/>
            <person name="Johnson R.D."/>
            <person name="Khan A.K."/>
            <person name="Leistner E."/>
            <person name="Leuchtmann A."/>
            <person name="Li C."/>
            <person name="Liu J."/>
            <person name="Liu J."/>
            <person name="Liu M."/>
            <person name="Mace W."/>
            <person name="Machado C."/>
            <person name="Nagabhyru P."/>
            <person name="Pan J."/>
            <person name="Schmid J."/>
            <person name="Sugawara K."/>
            <person name="Steiner U."/>
            <person name="Takach J.E."/>
            <person name="Tanaka E."/>
            <person name="Webb J.S."/>
            <person name="Wilson E.V."/>
            <person name="Wiseman J.L."/>
            <person name="Yoshida R."/>
            <person name="Zeng Z."/>
        </authorList>
    </citation>
    <scope>NUCLEOTIDE SEQUENCE [LARGE SCALE GENOMIC DNA]</scope>
    <source>
        <strain evidence="2 3">20.1</strain>
    </source>
</reference>
<dbReference type="VEuPathDB" id="FungiDB:CPUR_08755"/>
<dbReference type="EMBL" id="CAGA01000122">
    <property type="protein sequence ID" value="CCE34816.1"/>
    <property type="molecule type" value="Genomic_DNA"/>
</dbReference>
<name>M1W6R2_CLAP2</name>
<comment type="caution">
    <text evidence="2">The sequence shown here is derived from an EMBL/GenBank/DDBJ whole genome shotgun (WGS) entry which is preliminary data.</text>
</comment>
<feature type="region of interest" description="Disordered" evidence="1">
    <location>
        <begin position="41"/>
        <end position="65"/>
    </location>
</feature>
<organism evidence="2 3">
    <name type="scientific">Claviceps purpurea (strain 20.1)</name>
    <name type="common">Ergot fungus</name>
    <name type="synonym">Sphacelia segetum</name>
    <dbReference type="NCBI Taxonomy" id="1111077"/>
    <lineage>
        <taxon>Eukaryota</taxon>
        <taxon>Fungi</taxon>
        <taxon>Dikarya</taxon>
        <taxon>Ascomycota</taxon>
        <taxon>Pezizomycotina</taxon>
        <taxon>Sordariomycetes</taxon>
        <taxon>Hypocreomycetidae</taxon>
        <taxon>Hypocreales</taxon>
        <taxon>Clavicipitaceae</taxon>
        <taxon>Claviceps</taxon>
    </lineage>
</organism>
<evidence type="ECO:0000256" key="1">
    <source>
        <dbReference type="SAM" id="MobiDB-lite"/>
    </source>
</evidence>
<keyword evidence="3" id="KW-1185">Reference proteome</keyword>
<protein>
    <submittedName>
        <fullName evidence="2">Uncharacterized protein</fullName>
    </submittedName>
</protein>
<accession>M1W6R2</accession>
<dbReference type="HOGENOM" id="CLU_2849518_0_0_1"/>
<gene>
    <name evidence="2" type="ORF">CPUR_08755</name>
</gene>
<dbReference type="Proteomes" id="UP000016801">
    <property type="component" value="Unassembled WGS sequence"/>
</dbReference>
<evidence type="ECO:0000313" key="2">
    <source>
        <dbReference type="EMBL" id="CCE34816.1"/>
    </source>
</evidence>
<evidence type="ECO:0000313" key="3">
    <source>
        <dbReference type="Proteomes" id="UP000016801"/>
    </source>
</evidence>
<proteinExistence type="predicted"/>